<dbReference type="RefSeq" id="WP_179700180.1">
    <property type="nucleotide sequence ID" value="NZ_BAAAHA010000004.1"/>
</dbReference>
<evidence type="ECO:0000256" key="4">
    <source>
        <dbReference type="SAM" id="Phobius"/>
    </source>
</evidence>
<accession>A0A853DL67</accession>
<dbReference type="Pfam" id="PF03403">
    <property type="entry name" value="PAF-AH_p_II"/>
    <property type="match status" value="1"/>
</dbReference>
<keyword evidence="6" id="KW-1185">Reference proteome</keyword>
<feature type="transmembrane region" description="Helical" evidence="4">
    <location>
        <begin position="53"/>
        <end position="72"/>
    </location>
</feature>
<keyword evidence="1 5" id="KW-0378">Hydrolase</keyword>
<dbReference type="PANTHER" id="PTHR10272">
    <property type="entry name" value="PLATELET-ACTIVATING FACTOR ACETYLHYDROLASE"/>
    <property type="match status" value="1"/>
</dbReference>
<evidence type="ECO:0000313" key="6">
    <source>
        <dbReference type="Proteomes" id="UP000521075"/>
    </source>
</evidence>
<feature type="transmembrane region" description="Helical" evidence="4">
    <location>
        <begin position="6"/>
        <end position="22"/>
    </location>
</feature>
<dbReference type="InterPro" id="IPR029058">
    <property type="entry name" value="AB_hydrolase_fold"/>
</dbReference>
<dbReference type="AlphaFoldDB" id="A0A853DL67"/>
<keyword evidence="4" id="KW-0472">Membrane</keyword>
<reference evidence="5 6" key="1">
    <citation type="submission" date="2020-07" db="EMBL/GenBank/DDBJ databases">
        <title>Sequencing the genomes of 1000 actinobacteria strains.</title>
        <authorList>
            <person name="Klenk H.-P."/>
        </authorList>
    </citation>
    <scope>NUCLEOTIDE SEQUENCE [LARGE SCALE GENOMIC DNA]</scope>
    <source>
        <strain evidence="5 6">DSM 15166</strain>
    </source>
</reference>
<evidence type="ECO:0000256" key="1">
    <source>
        <dbReference type="ARBA" id="ARBA00022801"/>
    </source>
</evidence>
<dbReference type="GO" id="GO:0003847">
    <property type="term" value="F:1-alkyl-2-acetylglycerophosphocholine esterase activity"/>
    <property type="evidence" value="ECO:0007669"/>
    <property type="project" value="TreeGrafter"/>
</dbReference>
<evidence type="ECO:0000256" key="3">
    <source>
        <dbReference type="ARBA" id="ARBA00023098"/>
    </source>
</evidence>
<keyword evidence="4" id="KW-1133">Transmembrane helix</keyword>
<dbReference type="EMBL" id="JACCHJ010000001">
    <property type="protein sequence ID" value="NYK09158.1"/>
    <property type="molecule type" value="Genomic_DNA"/>
</dbReference>
<comment type="caution">
    <text evidence="5">The sequence shown here is derived from an EMBL/GenBank/DDBJ whole genome shotgun (WGS) entry which is preliminary data.</text>
</comment>
<dbReference type="PANTHER" id="PTHR10272:SF0">
    <property type="entry name" value="PLATELET-ACTIVATING FACTOR ACETYLHYDROLASE"/>
    <property type="match status" value="1"/>
</dbReference>
<dbReference type="Proteomes" id="UP000521075">
    <property type="component" value="Unassembled WGS sequence"/>
</dbReference>
<dbReference type="GO" id="GO:0016042">
    <property type="term" value="P:lipid catabolic process"/>
    <property type="evidence" value="ECO:0007669"/>
    <property type="project" value="UniProtKB-KW"/>
</dbReference>
<keyword evidence="3" id="KW-0443">Lipid metabolism</keyword>
<gene>
    <name evidence="5" type="ORF">HNR14_001039</name>
</gene>
<feature type="transmembrane region" description="Helical" evidence="4">
    <location>
        <begin position="79"/>
        <end position="101"/>
    </location>
</feature>
<dbReference type="SUPFAM" id="SSF53474">
    <property type="entry name" value="alpha/beta-Hydrolases"/>
    <property type="match status" value="1"/>
</dbReference>
<proteinExistence type="predicted"/>
<sequence length="446" mass="45082">MPWIDISVSALLLAALVVGVATRRRRAVAVIVVGSATVLLLMIAVVLEGARPQLIAEAVAAVVVAVVVLWARSGRAPRLAVAGATLGALGVVGIAGAAWALPPMSVPTPSGPHAVGVATHVWTDPTRDAHGGSTPGQVRSLPVTVWYPAARPGPGSAYLPNAASAAALTGSLAQQYGMPPLLFDSLTRARSAATEEASPAGGSFPVVIASPGLNSTRWFFTSWAEELASNGIVVIALDHPYDAAATELADGSIAHDDLRTTGDDAADQALADQWAGIRAADIRAVIDTLEGPASDAPELAAADRTRIIAAGHSAGGAAAIEAARLDRRITGVVDIDGMPRSPADTRLAQPLLAVVAGDMPANPDYDQALSSLLADRNGARVTLDGVAHLGMIDAGRLIGPVPGLTGANGPQGARLAAEATLLLVRAVDTGTPIDTRALGELGAVGE</sequence>
<keyword evidence="4" id="KW-0812">Transmembrane</keyword>
<name>A0A853DL67_9MICO</name>
<evidence type="ECO:0000256" key="2">
    <source>
        <dbReference type="ARBA" id="ARBA00022963"/>
    </source>
</evidence>
<feature type="transmembrane region" description="Helical" evidence="4">
    <location>
        <begin position="27"/>
        <end position="47"/>
    </location>
</feature>
<protein>
    <submittedName>
        <fullName evidence="5">Putative dienelactone hydrolase</fullName>
    </submittedName>
</protein>
<organism evidence="5 6">
    <name type="scientific">Leifsonia naganoensis</name>
    <dbReference type="NCBI Taxonomy" id="150025"/>
    <lineage>
        <taxon>Bacteria</taxon>
        <taxon>Bacillati</taxon>
        <taxon>Actinomycetota</taxon>
        <taxon>Actinomycetes</taxon>
        <taxon>Micrococcales</taxon>
        <taxon>Microbacteriaceae</taxon>
        <taxon>Leifsonia</taxon>
    </lineage>
</organism>
<keyword evidence="2" id="KW-0442">Lipid degradation</keyword>
<evidence type="ECO:0000313" key="5">
    <source>
        <dbReference type="EMBL" id="NYK09158.1"/>
    </source>
</evidence>
<dbReference type="Gene3D" id="3.40.50.1820">
    <property type="entry name" value="alpha/beta hydrolase"/>
    <property type="match status" value="1"/>
</dbReference>